<evidence type="ECO:0000313" key="3">
    <source>
        <dbReference type="Proteomes" id="UP000837932"/>
    </source>
</evidence>
<evidence type="ECO:0008006" key="4">
    <source>
        <dbReference type="Google" id="ProtNLM"/>
    </source>
</evidence>
<accession>A0ABN8ESZ4</accession>
<evidence type="ECO:0000256" key="1">
    <source>
        <dbReference type="ARBA" id="ARBA00022729"/>
    </source>
</evidence>
<keyword evidence="3" id="KW-1185">Reference proteome</keyword>
<name>A0ABN8ESZ4_9BACT</name>
<dbReference type="RefSeq" id="WP_238806682.1">
    <property type="nucleotide sequence ID" value="NZ_CAKLPY010000002.1"/>
</dbReference>
<keyword evidence="1" id="KW-0732">Signal</keyword>
<dbReference type="InterPro" id="IPR029058">
    <property type="entry name" value="AB_hydrolase_fold"/>
</dbReference>
<reference evidence="2" key="1">
    <citation type="submission" date="2021-12" db="EMBL/GenBank/DDBJ databases">
        <authorList>
            <person name="Rodrigo-Torres L."/>
            <person name="Arahal R. D."/>
            <person name="Lucena T."/>
        </authorList>
    </citation>
    <scope>NUCLEOTIDE SEQUENCE</scope>
    <source>
        <strain evidence="2">CECT 8858</strain>
    </source>
</reference>
<dbReference type="Pfam" id="PF00756">
    <property type="entry name" value="Esterase"/>
    <property type="match status" value="1"/>
</dbReference>
<dbReference type="EMBL" id="CAKLPY010000002">
    <property type="protein sequence ID" value="CAH0996114.1"/>
    <property type="molecule type" value="Genomic_DNA"/>
</dbReference>
<comment type="caution">
    <text evidence="2">The sequence shown here is derived from an EMBL/GenBank/DDBJ whole genome shotgun (WGS) entry which is preliminary data.</text>
</comment>
<protein>
    <recommendedName>
        <fullName evidence="4">Phospholipase</fullName>
    </recommendedName>
</protein>
<dbReference type="InterPro" id="IPR050955">
    <property type="entry name" value="Plant_Biomass_Hydrol_Est"/>
</dbReference>
<dbReference type="Proteomes" id="UP000837932">
    <property type="component" value="Unassembled WGS sequence"/>
</dbReference>
<organism evidence="2 3">
    <name type="scientific">Emticicia aquatica</name>
    <dbReference type="NCBI Taxonomy" id="1681835"/>
    <lineage>
        <taxon>Bacteria</taxon>
        <taxon>Pseudomonadati</taxon>
        <taxon>Bacteroidota</taxon>
        <taxon>Cytophagia</taxon>
        <taxon>Cytophagales</taxon>
        <taxon>Leadbetterellaceae</taxon>
        <taxon>Emticicia</taxon>
    </lineage>
</organism>
<proteinExistence type="predicted"/>
<dbReference type="SUPFAM" id="SSF53474">
    <property type="entry name" value="alpha/beta-Hydrolases"/>
    <property type="match status" value="1"/>
</dbReference>
<dbReference type="PANTHER" id="PTHR43037:SF1">
    <property type="entry name" value="BLL1128 PROTEIN"/>
    <property type="match status" value="1"/>
</dbReference>
<gene>
    <name evidence="2" type="ORF">EMA8858_02244</name>
</gene>
<dbReference type="Gene3D" id="3.40.50.1820">
    <property type="entry name" value="alpha/beta hydrolase"/>
    <property type="match status" value="1"/>
</dbReference>
<dbReference type="PANTHER" id="PTHR43037">
    <property type="entry name" value="UNNAMED PRODUCT-RELATED"/>
    <property type="match status" value="1"/>
</dbReference>
<evidence type="ECO:0000313" key="2">
    <source>
        <dbReference type="EMBL" id="CAH0996114.1"/>
    </source>
</evidence>
<sequence length="560" mass="62729">MKFSKNLIFVILLGITMSINSLAQKLPSGPQVLTFHSDVDDTEQPYGLYLPKNYNPKKKYPFVVMLHGAGSNHRLSLRRVFGKSNAQGESDVEASRYFPEWKDVDYIVVSSFARGTIGYQGVVEKDVMDMIADAKKRFSIDENRTYLTGLSMGGGGTMWIGLSHPDIWAAIAPVCPAPPAGTLELVPNALNFPVYFFQGDKDPAVNVDSTRKWVKRLKDAGTQVEYTEYPGVQHNSWENAYKDEFIFDWFAKFKRNPFPERVRFATSQYKHSKSYWVKLNEFTVGKTALIDAKFTAKNHIEIVTSELNTFSLNLENHPKFKSKNQLEVIIDGKSINTLTGNTVTFSKKTGTWTEITFSPEELSKKEGAEGPMTEAIADRHIYVYGTAGNPSSEELAKRRADAQKAAEWSVYRGDFLGRVMVFPRTLSDKEVRPSDIEASNLILFGTKETNTLIGKFADKLPIHLNSSATDYGLAYTFPVGNHYVLVNSGLPWWTVPEMTNGVPTRQGSPAAMNALGRFQDFILFKGSNTNIISGGRFDNNWKLPNIEAEKLKNSGVIILK</sequence>
<dbReference type="InterPro" id="IPR000801">
    <property type="entry name" value="Esterase-like"/>
</dbReference>